<organism evidence="3 4">
    <name type="scientific">Vitis vinifera</name>
    <name type="common">Grape</name>
    <dbReference type="NCBI Taxonomy" id="29760"/>
    <lineage>
        <taxon>Eukaryota</taxon>
        <taxon>Viridiplantae</taxon>
        <taxon>Streptophyta</taxon>
        <taxon>Embryophyta</taxon>
        <taxon>Tracheophyta</taxon>
        <taxon>Spermatophyta</taxon>
        <taxon>Magnoliopsida</taxon>
        <taxon>eudicotyledons</taxon>
        <taxon>Gunneridae</taxon>
        <taxon>Pentapetalae</taxon>
        <taxon>rosids</taxon>
        <taxon>Vitales</taxon>
        <taxon>Vitaceae</taxon>
        <taxon>Viteae</taxon>
        <taxon>Vitis</taxon>
    </lineage>
</organism>
<gene>
    <name evidence="3" type="ORF">VitviT2T_030211</name>
</gene>
<feature type="transmembrane region" description="Helical" evidence="1">
    <location>
        <begin position="712"/>
        <end position="733"/>
    </location>
</feature>
<evidence type="ECO:0000259" key="2">
    <source>
        <dbReference type="Pfam" id="PF13962"/>
    </source>
</evidence>
<sequence length="823" mass="92096">MLTYTSFGFVTAKLFKKDLTFFLELYQAVLNGDWKSASIFLRHYSNSISALIGTDGAPVLHLAIELGVANMGFVEKLVEFMPSEALDLQDSDNAIAFFNILRAGNIKQPSFKYNLLSWITNPSARNDNSANSPKNSNTDIAEHDEEFTVMASSSLPLSVIDDSPNNPNCSSINMAQDTDENVSAVLSSSLQRTSSSEFYEPELIYYLELHKAVLNGDWKSASKLLEDDPKSFSAPIGTDDSPMLHIAVELGEARMGFVEKLVEFVPREALALRDSDGATALFKAARAGNIKAAKLLVNKNPSLPNICSHSNLAPLHSAVRYGHKELTLYLFSVTRDDVDPYPFSNSPGIELLRRALMVGFHDVALYLVKRYPDLATCNFGDAKDSDDDIYSDDDKAPLTVLAKRPWAFRSGSHFNLWQLIIYHCVLVKLNHFLSQPNRGGMKNQVGSYELSTQMCCWTQLFKACQKANAIFWELVGWLVPPIKHIQETKTMHTLTLQLLNHLCTEVLEVSRAKKIFRQSFINGAKYGIPEILEEIIKSYPYALEYLDEDVFKLAVLNRYEKIFNLICETGMHRQLIIRTEDDSNNGNILHLAGKLAPPHRLSLVSGAALQMQRELHWFKEIEKYAPRAFSESENENKDKPKMVFIKEHEKLIKEGEKWMKGTAKCYALAAALIATVVFAAAITIPGGNHDDTGIPNFSKEKAFKVFAASDSLSLFLSIASVLICLSILTARYAEDDFLFALPRRLIFGLVTLFLSVTFMMIAYSSAIYLLFGEKKAWILITLAALACLPVTLYGILQFPLLVELIYSTYGPGIFGKHSNRLIR</sequence>
<evidence type="ECO:0000313" key="3">
    <source>
        <dbReference type="EMBL" id="WKA12861.1"/>
    </source>
</evidence>
<feature type="transmembrane region" description="Helical" evidence="1">
    <location>
        <begin position="777"/>
        <end position="796"/>
    </location>
</feature>
<feature type="transmembrane region" description="Helical" evidence="1">
    <location>
        <begin position="665"/>
        <end position="684"/>
    </location>
</feature>
<dbReference type="Gene3D" id="1.25.40.20">
    <property type="entry name" value="Ankyrin repeat-containing domain"/>
    <property type="match status" value="1"/>
</dbReference>
<accession>A0ABY9E040</accession>
<dbReference type="InterPro" id="IPR002110">
    <property type="entry name" value="Ankyrin_rpt"/>
</dbReference>
<dbReference type="PANTHER" id="PTHR24177">
    <property type="entry name" value="CASKIN"/>
    <property type="match status" value="1"/>
</dbReference>
<feature type="domain" description="PGG" evidence="2">
    <location>
        <begin position="656"/>
        <end position="769"/>
    </location>
</feature>
<dbReference type="Pfam" id="PF12796">
    <property type="entry name" value="Ank_2"/>
    <property type="match status" value="1"/>
</dbReference>
<dbReference type="SUPFAM" id="SSF48403">
    <property type="entry name" value="Ankyrin repeat"/>
    <property type="match status" value="1"/>
</dbReference>
<dbReference type="InterPro" id="IPR026961">
    <property type="entry name" value="PGG_dom"/>
</dbReference>
<feature type="transmembrane region" description="Helical" evidence="1">
    <location>
        <begin position="745"/>
        <end position="771"/>
    </location>
</feature>
<evidence type="ECO:0000313" key="4">
    <source>
        <dbReference type="Proteomes" id="UP001227230"/>
    </source>
</evidence>
<dbReference type="Proteomes" id="UP001227230">
    <property type="component" value="Chromosome 19"/>
</dbReference>
<protein>
    <recommendedName>
        <fullName evidence="2">PGG domain-containing protein</fullName>
    </recommendedName>
</protein>
<keyword evidence="4" id="KW-1185">Reference proteome</keyword>
<reference evidence="3 4" key="1">
    <citation type="journal article" date="2023" name="Hortic Res">
        <title>The complete reference genome for grapevine (Vitis vinifera L.) genetics and breeding.</title>
        <authorList>
            <person name="Shi X."/>
            <person name="Cao S."/>
            <person name="Wang X."/>
            <person name="Huang S."/>
            <person name="Wang Y."/>
            <person name="Liu Z."/>
            <person name="Liu W."/>
            <person name="Leng X."/>
            <person name="Peng Y."/>
            <person name="Wang N."/>
            <person name="Wang Y."/>
            <person name="Ma Z."/>
            <person name="Xu X."/>
            <person name="Zhang F."/>
            <person name="Xue H."/>
            <person name="Zhong H."/>
            <person name="Wang Y."/>
            <person name="Zhang K."/>
            <person name="Velt A."/>
            <person name="Avia K."/>
            <person name="Holtgrawe D."/>
            <person name="Grimplet J."/>
            <person name="Matus J.T."/>
            <person name="Ware D."/>
            <person name="Wu X."/>
            <person name="Wang H."/>
            <person name="Liu C."/>
            <person name="Fang Y."/>
            <person name="Rustenholz C."/>
            <person name="Cheng Z."/>
            <person name="Xiao H."/>
            <person name="Zhou Y."/>
        </authorList>
    </citation>
    <scope>NUCLEOTIDE SEQUENCE [LARGE SCALE GENOMIC DNA]</scope>
    <source>
        <strain evidence="4">cv. Pinot noir / PN40024</strain>
        <tissue evidence="3">Leaf</tissue>
    </source>
</reference>
<name>A0ABY9E040_VITVI</name>
<keyword evidence="1" id="KW-0812">Transmembrane</keyword>
<evidence type="ECO:0000256" key="1">
    <source>
        <dbReference type="SAM" id="Phobius"/>
    </source>
</evidence>
<dbReference type="InterPro" id="IPR036770">
    <property type="entry name" value="Ankyrin_rpt-contain_sf"/>
</dbReference>
<keyword evidence="1" id="KW-1133">Transmembrane helix</keyword>
<proteinExistence type="predicted"/>
<dbReference type="SMART" id="SM00248">
    <property type="entry name" value="ANK"/>
    <property type="match status" value="5"/>
</dbReference>
<keyword evidence="1" id="KW-0472">Membrane</keyword>
<dbReference type="EMBL" id="CP126666">
    <property type="protein sequence ID" value="WKA12861.1"/>
    <property type="molecule type" value="Genomic_DNA"/>
</dbReference>
<dbReference type="Pfam" id="PF13962">
    <property type="entry name" value="PGG"/>
    <property type="match status" value="1"/>
</dbReference>
<dbReference type="PANTHER" id="PTHR24177:SF292">
    <property type="entry name" value="ANKYRIN REPEAT FAMILY PROTEIN-RELATED"/>
    <property type="match status" value="1"/>
</dbReference>